<dbReference type="CDD" id="cd06127">
    <property type="entry name" value="DEDDh"/>
    <property type="match status" value="1"/>
</dbReference>
<dbReference type="InterPro" id="IPR047296">
    <property type="entry name" value="GIY-YIG_UvrC_Cho"/>
</dbReference>
<dbReference type="Pfam" id="PF01541">
    <property type="entry name" value="GIY-YIG"/>
    <property type="match status" value="1"/>
</dbReference>
<dbReference type="InterPro" id="IPR036397">
    <property type="entry name" value="RNaseH_sf"/>
</dbReference>
<reference evidence="2 3" key="1">
    <citation type="submission" date="2022-03" db="EMBL/GenBank/DDBJ databases">
        <title>Pseudonocardia alaer sp. nov., a novel actinomycete isolated from reed forest soil.</title>
        <authorList>
            <person name="Wang L."/>
        </authorList>
    </citation>
    <scope>NUCLEOTIDE SEQUENCE [LARGE SCALE GENOMIC DNA]</scope>
    <source>
        <strain evidence="2 3">Y-16303</strain>
    </source>
</reference>
<sequence length="572" mass="61266">MPGSVSPQLSFDELGTPLREVTFVVLDLETTGGSANTDSITEIGAVKVRGGEHVGELATLVDPGTGMPPAIVALTGITTAMISGAPRLPAVLPTVLEFLRGSVLVAHNAPFDAGFLRAACERHGLVWPRPPVLCTARLARAVLSSDEAPSVRLGALAQLFGTTTKPTHRALADARATVEVLHRLLERVGNLGVQSLEELLGLARESAPHRPTQAQRKKRVLAAGVPAAPGVYLFRGPRDEVLYVGTSGDLQRRVRSYFTSGERRRRVRDMVALAERVDTVVCAHALEAAVRELRLIAAHQPRYNRRSRRPHRGWWVTPTAEAFPRLSVVTTPREGAMGPFGSRQAAAAALDSVLDVVPLRPCTQRIPARGASASPCALHELGRCAAPCAGLQTPEEYAPAVQALHELIDGRDDTALRTMATQVDELAGRERFEAAARVRDRLAGLIVGLERTQRLATLAALPEVVGARPDGRGGWEIAVLRFGRLAAAGVARRGVAPMPVIDALRLGAQIVLAEPGPLRGAPAEEVRLLHRWLTTGGTRLVHAEPPWAEPANGAARWSDWAERARPVEIAVD</sequence>
<dbReference type="PANTHER" id="PTHR30562:SF1">
    <property type="entry name" value="UVRABC SYSTEM PROTEIN C"/>
    <property type="match status" value="1"/>
</dbReference>
<evidence type="ECO:0000313" key="3">
    <source>
        <dbReference type="Proteomes" id="UP001299970"/>
    </source>
</evidence>
<dbReference type="SMART" id="SM00465">
    <property type="entry name" value="GIYc"/>
    <property type="match status" value="1"/>
</dbReference>
<dbReference type="SMART" id="SM00479">
    <property type="entry name" value="EXOIII"/>
    <property type="match status" value="1"/>
</dbReference>
<protein>
    <submittedName>
        <fullName evidence="2">DEDD exonuclease domain-containing protein</fullName>
    </submittedName>
</protein>
<evidence type="ECO:0000259" key="1">
    <source>
        <dbReference type="PROSITE" id="PS50164"/>
    </source>
</evidence>
<dbReference type="NCBIfam" id="TIGR00573">
    <property type="entry name" value="dnaq"/>
    <property type="match status" value="1"/>
</dbReference>
<dbReference type="SUPFAM" id="SSF53098">
    <property type="entry name" value="Ribonuclease H-like"/>
    <property type="match status" value="1"/>
</dbReference>
<dbReference type="SUPFAM" id="SSF82771">
    <property type="entry name" value="GIY-YIG endonuclease"/>
    <property type="match status" value="1"/>
</dbReference>
<dbReference type="Proteomes" id="UP001299970">
    <property type="component" value="Unassembled WGS sequence"/>
</dbReference>
<gene>
    <name evidence="2" type="ORF">MMF94_24275</name>
</gene>
<name>A0ABS9TJU9_9PSEU</name>
<proteinExistence type="predicted"/>
<dbReference type="PROSITE" id="PS50164">
    <property type="entry name" value="GIY_YIG"/>
    <property type="match status" value="1"/>
</dbReference>
<keyword evidence="2" id="KW-0540">Nuclease</keyword>
<dbReference type="Pfam" id="PF00929">
    <property type="entry name" value="RNase_T"/>
    <property type="match status" value="1"/>
</dbReference>
<feature type="domain" description="GIY-YIG" evidence="1">
    <location>
        <begin position="227"/>
        <end position="305"/>
    </location>
</feature>
<dbReference type="Gene3D" id="3.30.420.10">
    <property type="entry name" value="Ribonuclease H-like superfamily/Ribonuclease H"/>
    <property type="match status" value="1"/>
</dbReference>
<dbReference type="PANTHER" id="PTHR30562">
    <property type="entry name" value="UVRC/OXIDOREDUCTASE"/>
    <property type="match status" value="1"/>
</dbReference>
<dbReference type="InterPro" id="IPR012337">
    <property type="entry name" value="RNaseH-like_sf"/>
</dbReference>
<comment type="caution">
    <text evidence="2">The sequence shown here is derived from an EMBL/GenBank/DDBJ whole genome shotgun (WGS) entry which is preliminary data.</text>
</comment>
<dbReference type="InterPro" id="IPR006054">
    <property type="entry name" value="DnaQ"/>
</dbReference>
<dbReference type="Gene3D" id="3.40.1440.10">
    <property type="entry name" value="GIY-YIG endonuclease"/>
    <property type="match status" value="1"/>
</dbReference>
<dbReference type="InterPro" id="IPR000305">
    <property type="entry name" value="GIY-YIG_endonuc"/>
</dbReference>
<keyword evidence="2" id="KW-0378">Hydrolase</keyword>
<dbReference type="InterPro" id="IPR035901">
    <property type="entry name" value="GIY-YIG_endonuc_sf"/>
</dbReference>
<dbReference type="InterPro" id="IPR013520">
    <property type="entry name" value="Ribonucl_H"/>
</dbReference>
<dbReference type="InterPro" id="IPR050066">
    <property type="entry name" value="UvrABC_protein_C"/>
</dbReference>
<dbReference type="GO" id="GO:0004527">
    <property type="term" value="F:exonuclease activity"/>
    <property type="evidence" value="ECO:0007669"/>
    <property type="project" value="UniProtKB-KW"/>
</dbReference>
<evidence type="ECO:0000313" key="2">
    <source>
        <dbReference type="EMBL" id="MCH6168822.1"/>
    </source>
</evidence>
<dbReference type="EMBL" id="JAKXMK010000022">
    <property type="protein sequence ID" value="MCH6168822.1"/>
    <property type="molecule type" value="Genomic_DNA"/>
</dbReference>
<dbReference type="NCBIfam" id="NF005905">
    <property type="entry name" value="PRK07883.1-3"/>
    <property type="match status" value="1"/>
</dbReference>
<dbReference type="CDD" id="cd10434">
    <property type="entry name" value="GIY-YIG_UvrC_Cho"/>
    <property type="match status" value="1"/>
</dbReference>
<accession>A0ABS9TJU9</accession>
<keyword evidence="2" id="KW-0269">Exonuclease</keyword>
<organism evidence="2 3">
    <name type="scientific">Pseudonocardia alaniniphila</name>
    <dbReference type="NCBI Taxonomy" id="75291"/>
    <lineage>
        <taxon>Bacteria</taxon>
        <taxon>Bacillati</taxon>
        <taxon>Actinomycetota</taxon>
        <taxon>Actinomycetes</taxon>
        <taxon>Pseudonocardiales</taxon>
        <taxon>Pseudonocardiaceae</taxon>
        <taxon>Pseudonocardia</taxon>
    </lineage>
</organism>
<keyword evidence="3" id="KW-1185">Reference proteome</keyword>
<dbReference type="NCBIfam" id="NF005907">
    <property type="entry name" value="PRK07883.1-5"/>
    <property type="match status" value="1"/>
</dbReference>